<comment type="caution">
    <text evidence="2">The sequence shown here is derived from an EMBL/GenBank/DDBJ whole genome shotgun (WGS) entry which is preliminary data.</text>
</comment>
<protein>
    <submittedName>
        <fullName evidence="2">Uncharacterized protein</fullName>
    </submittedName>
</protein>
<reference evidence="2 3" key="1">
    <citation type="journal article" date="2019" name="Commun. Biol.">
        <title>The bagworm genome reveals a unique fibroin gene that provides high tensile strength.</title>
        <authorList>
            <person name="Kono N."/>
            <person name="Nakamura H."/>
            <person name="Ohtoshi R."/>
            <person name="Tomita M."/>
            <person name="Numata K."/>
            <person name="Arakawa K."/>
        </authorList>
    </citation>
    <scope>NUCLEOTIDE SEQUENCE [LARGE SCALE GENOMIC DNA]</scope>
</reference>
<dbReference type="EMBL" id="BGZK01002043">
    <property type="protein sequence ID" value="GBP89900.1"/>
    <property type="molecule type" value="Genomic_DNA"/>
</dbReference>
<accession>A0A4C1ZPT0</accession>
<keyword evidence="3" id="KW-1185">Reference proteome</keyword>
<evidence type="ECO:0000256" key="1">
    <source>
        <dbReference type="SAM" id="MobiDB-lite"/>
    </source>
</evidence>
<dbReference type="AlphaFoldDB" id="A0A4C1ZPT0"/>
<evidence type="ECO:0000313" key="2">
    <source>
        <dbReference type="EMBL" id="GBP89900.1"/>
    </source>
</evidence>
<feature type="region of interest" description="Disordered" evidence="1">
    <location>
        <begin position="1"/>
        <end position="20"/>
    </location>
</feature>
<organism evidence="2 3">
    <name type="scientific">Eumeta variegata</name>
    <name type="common">Bagworm moth</name>
    <name type="synonym">Eumeta japonica</name>
    <dbReference type="NCBI Taxonomy" id="151549"/>
    <lineage>
        <taxon>Eukaryota</taxon>
        <taxon>Metazoa</taxon>
        <taxon>Ecdysozoa</taxon>
        <taxon>Arthropoda</taxon>
        <taxon>Hexapoda</taxon>
        <taxon>Insecta</taxon>
        <taxon>Pterygota</taxon>
        <taxon>Neoptera</taxon>
        <taxon>Endopterygota</taxon>
        <taxon>Lepidoptera</taxon>
        <taxon>Glossata</taxon>
        <taxon>Ditrysia</taxon>
        <taxon>Tineoidea</taxon>
        <taxon>Psychidae</taxon>
        <taxon>Oiketicinae</taxon>
        <taxon>Eumeta</taxon>
    </lineage>
</organism>
<proteinExistence type="predicted"/>
<gene>
    <name evidence="2" type="ORF">EVAR_66175_1</name>
</gene>
<evidence type="ECO:0000313" key="3">
    <source>
        <dbReference type="Proteomes" id="UP000299102"/>
    </source>
</evidence>
<sequence>MESIELMNGERGGSAPPELSFAGRNATAVAANSRPYSMIRTSGPIFPGARVEKGVARNFHRHFVMTLHLAGPCVPG</sequence>
<name>A0A4C1ZPT0_EUMVA</name>
<dbReference type="Proteomes" id="UP000299102">
    <property type="component" value="Unassembled WGS sequence"/>
</dbReference>